<evidence type="ECO:0000313" key="1">
    <source>
        <dbReference type="EMBL" id="RRF88259.1"/>
    </source>
</evidence>
<comment type="caution">
    <text evidence="1">The sequence shown here is derived from an EMBL/GenBank/DDBJ whole genome shotgun (WGS) entry which is preliminary data.</text>
</comment>
<gene>
    <name evidence="1" type="primary">tcmP</name>
    <name evidence="1" type="ORF">D2S45_02830</name>
</gene>
<reference evidence="1 2" key="1">
    <citation type="submission" date="2018-08" db="EMBL/GenBank/DDBJ databases">
        <title>Comparative analysis of Prevotella intermedia strains.</title>
        <authorList>
            <person name="Moon J.-H."/>
            <person name="Lee J.-H."/>
        </authorList>
    </citation>
    <scope>NUCLEOTIDE SEQUENCE [LARGE SCALE GENOMIC DNA]</scope>
    <source>
        <strain evidence="1 2">ATCC 15033</strain>
    </source>
</reference>
<sequence>MTHKTYNTEEQALGKVCESQHKWGGDWTVEKLDALEKYVRAYLTIMKRYAPKYGWQLFYFDAFAGSGTTGKETQQPSVSASTSIFLDELADTDWAGMEKEETYKGAAERVVGLDIDGFGFDYYYFVDKDTKSLTKLETMLKGQFPLRSRKMVFKTGDANKKVLELVEYAKTHPKCSALVLLDPFGMQLDWSTIEALQAIKHLDLWILVPSGVIINRLLKRDGEIMYPENLTRFFGMSENELKSYFYEREVEQTLFGNDVRIRKAKNAIERIAQLYVDRLKTLFECVTEKPLVLRNSTKCSIFHFVFASHNETGLKIASQIVGKKNKR</sequence>
<dbReference type="RefSeq" id="WP_124983477.1">
    <property type="nucleotide sequence ID" value="NZ_QXEN01000002.1"/>
</dbReference>
<organism evidence="1 2">
    <name type="scientific">Prevotella intermedia</name>
    <dbReference type="NCBI Taxonomy" id="28131"/>
    <lineage>
        <taxon>Bacteria</taxon>
        <taxon>Pseudomonadati</taxon>
        <taxon>Bacteroidota</taxon>
        <taxon>Bacteroidia</taxon>
        <taxon>Bacteroidales</taxon>
        <taxon>Prevotellaceae</taxon>
        <taxon>Prevotella</taxon>
    </lineage>
</organism>
<dbReference type="AlphaFoldDB" id="A0A425VRQ7"/>
<proteinExistence type="predicted"/>
<dbReference type="Proteomes" id="UP000283868">
    <property type="component" value="Unassembled WGS sequence"/>
</dbReference>
<accession>A0A425VRQ7</accession>
<dbReference type="NCBIfam" id="TIGR04474">
    <property type="entry name" value="tcm_partner"/>
    <property type="match status" value="1"/>
</dbReference>
<name>A0A425VRQ7_PREIN</name>
<dbReference type="InterPro" id="IPR031009">
    <property type="entry name" value="Tcm_partner"/>
</dbReference>
<dbReference type="EMBL" id="QXEN01000002">
    <property type="protein sequence ID" value="RRF88259.1"/>
    <property type="molecule type" value="Genomic_DNA"/>
</dbReference>
<evidence type="ECO:0000313" key="2">
    <source>
        <dbReference type="Proteomes" id="UP000283868"/>
    </source>
</evidence>
<keyword evidence="2" id="KW-1185">Reference proteome</keyword>
<protein>
    <submittedName>
        <fullName evidence="1">Three-Cys-motif partner protein TcmP</fullName>
    </submittedName>
</protein>